<evidence type="ECO:0000313" key="8">
    <source>
        <dbReference type="EMBL" id="KAI9633475.1"/>
    </source>
</evidence>
<dbReference type="GO" id="GO:0071949">
    <property type="term" value="F:FAD binding"/>
    <property type="evidence" value="ECO:0007669"/>
    <property type="project" value="InterPro"/>
</dbReference>
<comment type="caution">
    <text evidence="8">The sequence shown here is derived from an EMBL/GenBank/DDBJ whole genome shotgun (WGS) entry which is preliminary data.</text>
</comment>
<dbReference type="SUPFAM" id="SSF54373">
    <property type="entry name" value="FAD-linked reductases, C-terminal domain"/>
    <property type="match status" value="1"/>
</dbReference>
<keyword evidence="3" id="KW-0285">Flavoprotein</keyword>
<keyword evidence="4 6" id="KW-0274">FAD</keyword>
<dbReference type="InterPro" id="IPR006076">
    <property type="entry name" value="FAD-dep_OxRdtase"/>
</dbReference>
<dbReference type="RefSeq" id="XP_052943252.1">
    <property type="nucleotide sequence ID" value="XM_053087529.1"/>
</dbReference>
<protein>
    <submittedName>
        <fullName evidence="8">D-amino acid oxidase</fullName>
    </submittedName>
</protein>
<evidence type="ECO:0000256" key="3">
    <source>
        <dbReference type="ARBA" id="ARBA00022630"/>
    </source>
</evidence>
<dbReference type="InterPro" id="IPR023209">
    <property type="entry name" value="DAO"/>
</dbReference>
<accession>A0AA38H3S7</accession>
<evidence type="ECO:0000313" key="9">
    <source>
        <dbReference type="Proteomes" id="UP001164286"/>
    </source>
</evidence>
<evidence type="ECO:0000256" key="1">
    <source>
        <dbReference type="ARBA" id="ARBA00001974"/>
    </source>
</evidence>
<dbReference type="GeneID" id="77726734"/>
<feature type="binding site" evidence="6">
    <location>
        <position position="292"/>
    </location>
    <ligand>
        <name>D-dopa</name>
        <dbReference type="ChEBI" id="CHEBI:149689"/>
    </ligand>
</feature>
<dbReference type="SUPFAM" id="SSF51971">
    <property type="entry name" value="Nucleotide-binding domain"/>
    <property type="match status" value="1"/>
</dbReference>
<evidence type="ECO:0000256" key="6">
    <source>
        <dbReference type="PIRSR" id="PIRSR000189-1"/>
    </source>
</evidence>
<keyword evidence="9" id="KW-1185">Reference proteome</keyword>
<feature type="binding site" evidence="6">
    <location>
        <position position="160"/>
    </location>
    <ligand>
        <name>FAD</name>
        <dbReference type="ChEBI" id="CHEBI:57692"/>
    </ligand>
</feature>
<dbReference type="Gene3D" id="3.40.50.720">
    <property type="entry name" value="NAD(P)-binding Rossmann-like Domain"/>
    <property type="match status" value="1"/>
</dbReference>
<dbReference type="Gene3D" id="3.30.9.10">
    <property type="entry name" value="D-Amino Acid Oxidase, subunit A, domain 2"/>
    <property type="match status" value="1"/>
</dbReference>
<name>A0AA38H3S7_9TREE</name>
<keyword evidence="5" id="KW-0560">Oxidoreductase</keyword>
<evidence type="ECO:0000256" key="2">
    <source>
        <dbReference type="ARBA" id="ARBA00006730"/>
    </source>
</evidence>
<dbReference type="GO" id="GO:0003884">
    <property type="term" value="F:D-amino-acid oxidase activity"/>
    <property type="evidence" value="ECO:0007669"/>
    <property type="project" value="InterPro"/>
</dbReference>
<dbReference type="EMBL" id="JAKWFO010000008">
    <property type="protein sequence ID" value="KAI9633475.1"/>
    <property type="molecule type" value="Genomic_DNA"/>
</dbReference>
<dbReference type="AlphaFoldDB" id="A0AA38H3S7"/>
<proteinExistence type="inferred from homology"/>
<dbReference type="PANTHER" id="PTHR11530:SF30">
    <property type="entry name" value="FAD DEPENDENT OXIDOREDUCTASE DOMAIN-CONTAINING PROTEIN"/>
    <property type="match status" value="1"/>
</dbReference>
<comment type="cofactor">
    <cofactor evidence="1 6">
        <name>FAD</name>
        <dbReference type="ChEBI" id="CHEBI:57692"/>
    </cofactor>
</comment>
<dbReference type="Pfam" id="PF01266">
    <property type="entry name" value="DAO"/>
    <property type="match status" value="1"/>
</dbReference>
<evidence type="ECO:0000256" key="4">
    <source>
        <dbReference type="ARBA" id="ARBA00022827"/>
    </source>
</evidence>
<dbReference type="Proteomes" id="UP001164286">
    <property type="component" value="Unassembled WGS sequence"/>
</dbReference>
<dbReference type="GO" id="GO:0005737">
    <property type="term" value="C:cytoplasm"/>
    <property type="evidence" value="ECO:0007669"/>
    <property type="project" value="TreeGrafter"/>
</dbReference>
<organism evidence="8 9">
    <name type="scientific">Dioszegia hungarica</name>
    <dbReference type="NCBI Taxonomy" id="4972"/>
    <lineage>
        <taxon>Eukaryota</taxon>
        <taxon>Fungi</taxon>
        <taxon>Dikarya</taxon>
        <taxon>Basidiomycota</taxon>
        <taxon>Agaricomycotina</taxon>
        <taxon>Tremellomycetes</taxon>
        <taxon>Tremellales</taxon>
        <taxon>Bulleribasidiaceae</taxon>
        <taxon>Dioszegia</taxon>
    </lineage>
</organism>
<comment type="similarity">
    <text evidence="2">Belongs to the DAMOX/DASOX family.</text>
</comment>
<evidence type="ECO:0000259" key="7">
    <source>
        <dbReference type="Pfam" id="PF01266"/>
    </source>
</evidence>
<feature type="binding site" evidence="6">
    <location>
        <position position="178"/>
    </location>
    <ligand>
        <name>FAD</name>
        <dbReference type="ChEBI" id="CHEBI:57692"/>
    </ligand>
</feature>
<dbReference type="PIRSF" id="PIRSF000189">
    <property type="entry name" value="D-aa_oxidase"/>
    <property type="match status" value="1"/>
</dbReference>
<feature type="domain" description="FAD dependent oxidoreductase" evidence="7">
    <location>
        <begin position="9"/>
        <end position="338"/>
    </location>
</feature>
<gene>
    <name evidence="8" type="ORF">MKK02DRAFT_28306</name>
</gene>
<dbReference type="GO" id="GO:0019478">
    <property type="term" value="P:D-amino acid catabolic process"/>
    <property type="evidence" value="ECO:0007669"/>
    <property type="project" value="TreeGrafter"/>
</dbReference>
<evidence type="ECO:0000256" key="5">
    <source>
        <dbReference type="ARBA" id="ARBA00023002"/>
    </source>
</evidence>
<dbReference type="PANTHER" id="PTHR11530">
    <property type="entry name" value="D-AMINO ACID OXIDASE"/>
    <property type="match status" value="1"/>
</dbReference>
<feature type="binding site" evidence="6">
    <location>
        <position position="227"/>
    </location>
    <ligand>
        <name>D-dopa</name>
        <dbReference type="ChEBI" id="CHEBI:149689"/>
    </ligand>
</feature>
<reference evidence="8" key="1">
    <citation type="journal article" date="2022" name="G3 (Bethesda)">
        <title>High quality genome of the basidiomycete yeast Dioszegia hungarica PDD-24b-2 isolated from cloud water.</title>
        <authorList>
            <person name="Jarrige D."/>
            <person name="Haridas S."/>
            <person name="Bleykasten-Grosshans C."/>
            <person name="Joly M."/>
            <person name="Nadalig T."/>
            <person name="Sancelme M."/>
            <person name="Vuilleumier S."/>
            <person name="Grigoriev I.V."/>
            <person name="Amato P."/>
            <person name="Bringel F."/>
        </authorList>
    </citation>
    <scope>NUCLEOTIDE SEQUENCE</scope>
    <source>
        <strain evidence="8">PDD-24b-2</strain>
    </source>
</reference>
<sequence length="365" mass="39714">MSLLYDEQIIILGSGVIGLTTALVLARRGLRVKVIARELPSDSTSQDWSSPWAGANWCPFGSDSRVTAWETEGFKRLSELIPSGLALSLPITRYAATEAGLHKHWYKNVVPDYRVLPSSDCPPGSVGASWTSLSVDAPNYLRWVEKQCVALGVTFKRRTVRHISEAAEKDGQIVVNATGLGSRTLGGVEDEAVEPIRGQIVIVRAPQVKTCVMDSSKSDIDPTRSTYIIPRPGPANEVICGGCYEVGSFERKVDPILSRQILEKCLAHFPALATKGQGVEGVDVIRHAVGFRPSRRGGPRLEAEEKRAGRKSYTVVHAYGIGPAGYQASWGMAKEVSDIIGQIIVRASKQPKRVVREEVAIMAKL</sequence>